<dbReference type="PANTHER" id="PTHR42686">
    <property type="entry name" value="GH17980P-RELATED"/>
    <property type="match status" value="1"/>
</dbReference>
<dbReference type="Proteomes" id="UP000320390">
    <property type="component" value="Chromosome"/>
</dbReference>
<dbReference type="EC" id="1.1.1.122" evidence="3"/>
<dbReference type="OrthoDB" id="9773828at2"/>
<dbReference type="GO" id="GO:0005829">
    <property type="term" value="C:cytosol"/>
    <property type="evidence" value="ECO:0007669"/>
    <property type="project" value="TreeGrafter"/>
</dbReference>
<dbReference type="PANTHER" id="PTHR42686:SF1">
    <property type="entry name" value="GH17980P-RELATED"/>
    <property type="match status" value="1"/>
</dbReference>
<evidence type="ECO:0000313" key="3">
    <source>
        <dbReference type="EMBL" id="QDV08985.1"/>
    </source>
</evidence>
<accession>A0A518EY13</accession>
<dbReference type="InterPro" id="IPR023210">
    <property type="entry name" value="NADP_OxRdtase_dom"/>
</dbReference>
<dbReference type="InterPro" id="IPR036812">
    <property type="entry name" value="NAD(P)_OxRdtase_dom_sf"/>
</dbReference>
<dbReference type="RefSeq" id="WP_145202590.1">
    <property type="nucleotide sequence ID" value="NZ_CP036434.1"/>
</dbReference>
<dbReference type="EMBL" id="CP036434">
    <property type="protein sequence ID" value="QDV08985.1"/>
    <property type="molecule type" value="Genomic_DNA"/>
</dbReference>
<name>A0A518EY13_9BACT</name>
<dbReference type="AlphaFoldDB" id="A0A518EY13"/>
<feature type="domain" description="NADP-dependent oxidoreductase" evidence="2">
    <location>
        <begin position="16"/>
        <end position="293"/>
    </location>
</feature>
<evidence type="ECO:0000259" key="2">
    <source>
        <dbReference type="Pfam" id="PF00248"/>
    </source>
</evidence>
<keyword evidence="4" id="KW-1185">Reference proteome</keyword>
<proteinExistence type="predicted"/>
<gene>
    <name evidence="3" type="primary">fdh</name>
    <name evidence="3" type="ORF">Poly30_45410</name>
</gene>
<dbReference type="SUPFAM" id="SSF51430">
    <property type="entry name" value="NAD(P)-linked oxidoreductase"/>
    <property type="match status" value="1"/>
</dbReference>
<reference evidence="3 4" key="1">
    <citation type="submission" date="2019-02" db="EMBL/GenBank/DDBJ databases">
        <title>Deep-cultivation of Planctomycetes and their phenomic and genomic characterization uncovers novel biology.</title>
        <authorList>
            <person name="Wiegand S."/>
            <person name="Jogler M."/>
            <person name="Boedeker C."/>
            <person name="Pinto D."/>
            <person name="Vollmers J."/>
            <person name="Rivas-Marin E."/>
            <person name="Kohn T."/>
            <person name="Peeters S.H."/>
            <person name="Heuer A."/>
            <person name="Rast P."/>
            <person name="Oberbeckmann S."/>
            <person name="Bunk B."/>
            <person name="Jeske O."/>
            <person name="Meyerdierks A."/>
            <person name="Storesund J.E."/>
            <person name="Kallscheuer N."/>
            <person name="Luecker S."/>
            <person name="Lage O.M."/>
            <person name="Pohl T."/>
            <person name="Merkel B.J."/>
            <person name="Hornburger P."/>
            <person name="Mueller R.-W."/>
            <person name="Bruemmer F."/>
            <person name="Labrenz M."/>
            <person name="Spormann A.M."/>
            <person name="Op den Camp H."/>
            <person name="Overmann J."/>
            <person name="Amann R."/>
            <person name="Jetten M.S.M."/>
            <person name="Mascher T."/>
            <person name="Medema M.H."/>
            <person name="Devos D.P."/>
            <person name="Kaster A.-K."/>
            <person name="Ovreas L."/>
            <person name="Rohde M."/>
            <person name="Galperin M.Y."/>
            <person name="Jogler C."/>
        </authorList>
    </citation>
    <scope>NUCLEOTIDE SEQUENCE [LARGE SCALE GENOMIC DNA]</scope>
    <source>
        <strain evidence="3 4">Poly30</strain>
    </source>
</reference>
<keyword evidence="3" id="KW-0560">Oxidoreductase</keyword>
<sequence length="328" mass="35896">MEYRTLGKTGLSISTLAFGGAPLGDIFGELDESAALDAVHAALDGGINYFDTAPLYGFGLAEERIGRALKGRRDDVVLATKCCRDGFEEFDFSGARVISSVEESLKRLGTDRIDVLQIHDVEFGTRRQVLEEALPAARKLKETGKVRFVGITGLPVRYLRSLAEVAEIDTLLSWGHCNLLEDELEEELVPLAAERGFGLINASPVLQGILTEREPPAWHRSPKPVLEMAPRVAALCRGAGFDVAAVAVAYAVRRPAIATTIVGMRSRAEVEANVAAMTLDIPEELFERIEQLVAPVKNMMWFEGRPENNLPPTDPDRYVPRTPSTTHS</sequence>
<protein>
    <submittedName>
        <fullName evidence="3">D-threo-aldose 1-dehydrogenase</fullName>
        <ecNumber evidence="3">1.1.1.122</ecNumber>
    </submittedName>
</protein>
<evidence type="ECO:0000256" key="1">
    <source>
        <dbReference type="SAM" id="MobiDB-lite"/>
    </source>
</evidence>
<feature type="region of interest" description="Disordered" evidence="1">
    <location>
        <begin position="305"/>
        <end position="328"/>
    </location>
</feature>
<dbReference type="GO" id="GO:0047834">
    <property type="term" value="F:D-threo-aldose 1-dehydrogenase activity"/>
    <property type="evidence" value="ECO:0007669"/>
    <property type="project" value="UniProtKB-EC"/>
</dbReference>
<dbReference type="Gene3D" id="3.20.20.100">
    <property type="entry name" value="NADP-dependent oxidoreductase domain"/>
    <property type="match status" value="1"/>
</dbReference>
<evidence type="ECO:0000313" key="4">
    <source>
        <dbReference type="Proteomes" id="UP000320390"/>
    </source>
</evidence>
<dbReference type="InterPro" id="IPR020471">
    <property type="entry name" value="AKR"/>
</dbReference>
<dbReference type="Pfam" id="PF00248">
    <property type="entry name" value="Aldo_ket_red"/>
    <property type="match status" value="1"/>
</dbReference>
<organism evidence="3 4">
    <name type="scientific">Saltatorellus ferox</name>
    <dbReference type="NCBI Taxonomy" id="2528018"/>
    <lineage>
        <taxon>Bacteria</taxon>
        <taxon>Pseudomonadati</taxon>
        <taxon>Planctomycetota</taxon>
        <taxon>Planctomycetia</taxon>
        <taxon>Planctomycetia incertae sedis</taxon>
        <taxon>Saltatorellus</taxon>
    </lineage>
</organism>